<proteinExistence type="inferred from homology"/>
<evidence type="ECO:0000256" key="5">
    <source>
        <dbReference type="ARBA" id="ARBA00022989"/>
    </source>
</evidence>
<dbReference type="GO" id="GO:0005886">
    <property type="term" value="C:plasma membrane"/>
    <property type="evidence" value="ECO:0007669"/>
    <property type="project" value="UniProtKB-SubCell"/>
</dbReference>
<evidence type="ECO:0000256" key="9">
    <source>
        <dbReference type="ARBA" id="ARBA00029829"/>
    </source>
</evidence>
<evidence type="ECO:0000256" key="7">
    <source>
        <dbReference type="ARBA" id="ARBA00024353"/>
    </source>
</evidence>
<feature type="domain" description="Putative zinc-finger" evidence="13">
    <location>
        <begin position="8"/>
        <end position="36"/>
    </location>
</feature>
<organism evidence="14 15">
    <name type="scientific">Planococcus rifietoensis</name>
    <dbReference type="NCBI Taxonomy" id="200991"/>
    <lineage>
        <taxon>Bacteria</taxon>
        <taxon>Bacillati</taxon>
        <taxon>Bacillota</taxon>
        <taxon>Bacilli</taxon>
        <taxon>Bacillales</taxon>
        <taxon>Caryophanaceae</taxon>
        <taxon>Planococcus</taxon>
    </lineage>
</organism>
<feature type="domain" description="Anti-sigma K factor RskA C-terminal" evidence="12">
    <location>
        <begin position="106"/>
        <end position="239"/>
    </location>
</feature>
<evidence type="ECO:0000313" key="15">
    <source>
        <dbReference type="Proteomes" id="UP000067683"/>
    </source>
</evidence>
<keyword evidence="3" id="KW-1003">Cell membrane</keyword>
<evidence type="ECO:0000256" key="3">
    <source>
        <dbReference type="ARBA" id="ARBA00022475"/>
    </source>
</evidence>
<evidence type="ECO:0000256" key="4">
    <source>
        <dbReference type="ARBA" id="ARBA00022692"/>
    </source>
</evidence>
<dbReference type="RefSeq" id="WP_058382662.1">
    <property type="nucleotide sequence ID" value="NZ_CP013659.2"/>
</dbReference>
<evidence type="ECO:0000256" key="11">
    <source>
        <dbReference type="SAM" id="MobiDB-lite"/>
    </source>
</evidence>
<sequence length="249" mass="26924">MTNVNCDQLIDYLNGTLNEEEQKQFEAHLAECPECRDIVDATGELPYLADPVVPNAGMKARILDAVFDEEAQQTPLAEEPKKRDRPAPPAPMAKRGFRTSKWTPLVAAALLVSLLGNAYAFYELSDQPDAPAAPEVAFETVDLQASEAFEGTGTAALVHEEGALNLLVQANQLEPTSGDQVYQVWLLKDGQPIPTGAFTPSQENEGAVFFSLDENTEGWDTIAVTLEPNRGNETPQGEVVLSAAIDPEA</sequence>
<gene>
    <name evidence="14" type="ORF">AUC31_12460</name>
</gene>
<dbReference type="GO" id="GO:0016989">
    <property type="term" value="F:sigma factor antagonist activity"/>
    <property type="evidence" value="ECO:0007669"/>
    <property type="project" value="TreeGrafter"/>
</dbReference>
<dbReference type="Gene3D" id="1.10.10.1320">
    <property type="entry name" value="Anti-sigma factor, zinc-finger domain"/>
    <property type="match status" value="1"/>
</dbReference>
<evidence type="ECO:0000313" key="14">
    <source>
        <dbReference type="EMBL" id="ALS75959.1"/>
    </source>
</evidence>
<dbReference type="EMBL" id="CP013659">
    <property type="protein sequence ID" value="ALS75959.1"/>
    <property type="molecule type" value="Genomic_DNA"/>
</dbReference>
<feature type="region of interest" description="Disordered" evidence="11">
    <location>
        <begin position="72"/>
        <end position="96"/>
    </location>
</feature>
<accession>A0A0U2PCP0</accession>
<keyword evidence="4" id="KW-0812">Transmembrane</keyword>
<comment type="similarity">
    <text evidence="7">Belongs to the zinc-associated anti-sigma factor (ZAS) superfamily. Anti-sigma-W factor family.</text>
</comment>
<dbReference type="PANTHER" id="PTHR37461">
    <property type="entry name" value="ANTI-SIGMA-K FACTOR RSKA"/>
    <property type="match status" value="1"/>
</dbReference>
<dbReference type="InterPro" id="IPR051474">
    <property type="entry name" value="Anti-sigma-K/W_factor"/>
</dbReference>
<evidence type="ECO:0000256" key="2">
    <source>
        <dbReference type="ARBA" id="ARBA00004236"/>
    </source>
</evidence>
<dbReference type="KEGG" id="prt:AUC31_12460"/>
<protein>
    <recommendedName>
        <fullName evidence="8">Anti-sigma-W factor RsiW</fullName>
    </recommendedName>
    <alternativeName>
        <fullName evidence="10">Regulator of SigK</fullName>
    </alternativeName>
    <alternativeName>
        <fullName evidence="9">Sigma-K anti-sigma factor RskA</fullName>
    </alternativeName>
</protein>
<dbReference type="PANTHER" id="PTHR37461:SF1">
    <property type="entry name" value="ANTI-SIGMA-K FACTOR RSKA"/>
    <property type="match status" value="1"/>
</dbReference>
<evidence type="ECO:0000256" key="6">
    <source>
        <dbReference type="ARBA" id="ARBA00023136"/>
    </source>
</evidence>
<dbReference type="AlphaFoldDB" id="A0A0U2PCP0"/>
<evidence type="ECO:0000256" key="10">
    <source>
        <dbReference type="ARBA" id="ARBA00030803"/>
    </source>
</evidence>
<dbReference type="STRING" id="200991.AUC31_12460"/>
<dbReference type="InterPro" id="IPR027383">
    <property type="entry name" value="Znf_put"/>
</dbReference>
<dbReference type="InterPro" id="IPR018764">
    <property type="entry name" value="RskA_C"/>
</dbReference>
<keyword evidence="15" id="KW-1185">Reference proteome</keyword>
<dbReference type="Pfam" id="PF10099">
    <property type="entry name" value="RskA_C"/>
    <property type="match status" value="1"/>
</dbReference>
<evidence type="ECO:0000256" key="8">
    <source>
        <dbReference type="ARBA" id="ARBA00024438"/>
    </source>
</evidence>
<keyword evidence="6" id="KW-0472">Membrane</keyword>
<name>A0A0U2PCP0_9BACL</name>
<dbReference type="Proteomes" id="UP000067683">
    <property type="component" value="Chromosome"/>
</dbReference>
<reference evidence="14" key="1">
    <citation type="submission" date="2016-01" db="EMBL/GenBank/DDBJ databases">
        <title>Complete genome of Planococcus rifietoensis type strain M8.</title>
        <authorList>
            <person name="See-Too W.S."/>
        </authorList>
    </citation>
    <scope>NUCLEOTIDE SEQUENCE [LARGE SCALE GENOMIC DNA]</scope>
    <source>
        <strain evidence="14">M8</strain>
    </source>
</reference>
<keyword evidence="5" id="KW-1133">Transmembrane helix</keyword>
<comment type="subcellular location">
    <subcellularLocation>
        <location evidence="2">Cell membrane</location>
    </subcellularLocation>
    <subcellularLocation>
        <location evidence="1">Membrane</location>
        <topology evidence="1">Single-pass membrane protein</topology>
    </subcellularLocation>
</comment>
<dbReference type="InterPro" id="IPR041916">
    <property type="entry name" value="Anti_sigma_zinc_sf"/>
</dbReference>
<dbReference type="Pfam" id="PF13490">
    <property type="entry name" value="zf-HC2"/>
    <property type="match status" value="1"/>
</dbReference>
<evidence type="ECO:0000256" key="1">
    <source>
        <dbReference type="ARBA" id="ARBA00004167"/>
    </source>
</evidence>
<dbReference type="GO" id="GO:0006417">
    <property type="term" value="P:regulation of translation"/>
    <property type="evidence" value="ECO:0007669"/>
    <property type="project" value="TreeGrafter"/>
</dbReference>
<evidence type="ECO:0000259" key="13">
    <source>
        <dbReference type="Pfam" id="PF13490"/>
    </source>
</evidence>
<evidence type="ECO:0000259" key="12">
    <source>
        <dbReference type="Pfam" id="PF10099"/>
    </source>
</evidence>
<dbReference type="OrthoDB" id="150725at2"/>